<keyword evidence="7" id="KW-0723">Serine/threonine-protein kinase</keyword>
<feature type="binding site" evidence="5">
    <location>
        <position position="36"/>
    </location>
    <ligand>
        <name>ATP</name>
        <dbReference type="ChEBI" id="CHEBI:30616"/>
    </ligand>
</feature>
<protein>
    <submittedName>
        <fullName evidence="7">Serine/threonine protein kinase</fullName>
    </submittedName>
</protein>
<accession>A0A849SD83</accession>
<keyword evidence="1" id="KW-0808">Transferase</keyword>
<keyword evidence="3 7" id="KW-0418">Kinase</keyword>
<feature type="domain" description="Protein kinase" evidence="6">
    <location>
        <begin position="7"/>
        <end position="273"/>
    </location>
</feature>
<keyword evidence="4 5" id="KW-0067">ATP-binding</keyword>
<dbReference type="SMART" id="SM00220">
    <property type="entry name" value="S_TKc"/>
    <property type="match status" value="1"/>
</dbReference>
<reference evidence="7 8" key="1">
    <citation type="submission" date="2020-04" db="EMBL/GenBank/DDBJ databases">
        <title>Metagenomic profiling of ammonia- and methane-oxidizing microorganisms in a Dutch drinking water treatment plant.</title>
        <authorList>
            <person name="Poghosyan L."/>
            <person name="Leucker S."/>
        </authorList>
    </citation>
    <scope>NUCLEOTIDE SEQUENCE [LARGE SCALE GENOMIC DNA]</scope>
    <source>
        <strain evidence="7">S-RSF-IL-03</strain>
    </source>
</reference>
<dbReference type="GO" id="GO:0004674">
    <property type="term" value="F:protein serine/threonine kinase activity"/>
    <property type="evidence" value="ECO:0007669"/>
    <property type="project" value="UniProtKB-KW"/>
</dbReference>
<dbReference type="Pfam" id="PF00069">
    <property type="entry name" value="Pkinase"/>
    <property type="match status" value="1"/>
</dbReference>
<dbReference type="InterPro" id="IPR000719">
    <property type="entry name" value="Prot_kinase_dom"/>
</dbReference>
<dbReference type="EMBL" id="JABFRW010000063">
    <property type="protein sequence ID" value="NOT33678.1"/>
    <property type="molecule type" value="Genomic_DNA"/>
</dbReference>
<evidence type="ECO:0000256" key="2">
    <source>
        <dbReference type="ARBA" id="ARBA00022741"/>
    </source>
</evidence>
<dbReference type="PANTHER" id="PTHR43289">
    <property type="entry name" value="MITOGEN-ACTIVATED PROTEIN KINASE KINASE KINASE 20-RELATED"/>
    <property type="match status" value="1"/>
</dbReference>
<dbReference type="AlphaFoldDB" id="A0A849SD83"/>
<dbReference type="InterPro" id="IPR011009">
    <property type="entry name" value="Kinase-like_dom_sf"/>
</dbReference>
<evidence type="ECO:0000256" key="1">
    <source>
        <dbReference type="ARBA" id="ARBA00022679"/>
    </source>
</evidence>
<dbReference type="Proteomes" id="UP000580839">
    <property type="component" value="Unassembled WGS sequence"/>
</dbReference>
<dbReference type="PROSITE" id="PS50011">
    <property type="entry name" value="PROTEIN_KINASE_DOM"/>
    <property type="match status" value="1"/>
</dbReference>
<evidence type="ECO:0000256" key="4">
    <source>
        <dbReference type="ARBA" id="ARBA00022840"/>
    </source>
</evidence>
<dbReference type="InterPro" id="IPR008271">
    <property type="entry name" value="Ser/Thr_kinase_AS"/>
</dbReference>
<evidence type="ECO:0000259" key="6">
    <source>
        <dbReference type="PROSITE" id="PS50011"/>
    </source>
</evidence>
<feature type="non-terminal residue" evidence="7">
    <location>
        <position position="299"/>
    </location>
</feature>
<name>A0A849SD83_UNCEI</name>
<dbReference type="Gene3D" id="1.10.510.10">
    <property type="entry name" value="Transferase(Phosphotransferase) domain 1"/>
    <property type="match status" value="1"/>
</dbReference>
<dbReference type="CDD" id="cd14014">
    <property type="entry name" value="STKc_PknB_like"/>
    <property type="match status" value="1"/>
</dbReference>
<keyword evidence="2 5" id="KW-0547">Nucleotide-binding</keyword>
<sequence length="299" mass="32508">MERISHYEIVRRLGQGGMGEVFEATDLDLGRRVALKFVVDRLAHQPNDLKRFEREARVAGSLHHPHIATLFSFDRSTERPFIVMELLAGRTLREVVMLGPMPVAEALGIARDVAGALAYAHRQRVVHRDIKPENLMFDAEGTIKVTDFGLAKIAEVSRITTTGATLGTASYMSPESVRAAQNFETEEVFGDGAPADVFALGVTLYEMLTGSLPFRGSNALATLYAIANDPPRPLRDLRPEIAGEVDALVDRLLLKDPSRRPTAAEVAIELATLTGVAPSPAWSVASERARLPDSLATSG</sequence>
<evidence type="ECO:0000313" key="8">
    <source>
        <dbReference type="Proteomes" id="UP000580839"/>
    </source>
</evidence>
<dbReference type="PANTHER" id="PTHR43289:SF6">
    <property type="entry name" value="SERINE_THREONINE-PROTEIN KINASE NEKL-3"/>
    <property type="match status" value="1"/>
</dbReference>
<dbReference type="SUPFAM" id="SSF56112">
    <property type="entry name" value="Protein kinase-like (PK-like)"/>
    <property type="match status" value="1"/>
</dbReference>
<comment type="caution">
    <text evidence="7">The sequence shown here is derived from an EMBL/GenBank/DDBJ whole genome shotgun (WGS) entry which is preliminary data.</text>
</comment>
<dbReference type="PIRSF" id="PIRSF000654">
    <property type="entry name" value="Integrin-linked_kinase"/>
    <property type="match status" value="1"/>
</dbReference>
<evidence type="ECO:0000256" key="3">
    <source>
        <dbReference type="ARBA" id="ARBA00022777"/>
    </source>
</evidence>
<evidence type="ECO:0000256" key="5">
    <source>
        <dbReference type="PROSITE-ProRule" id="PRU10141"/>
    </source>
</evidence>
<gene>
    <name evidence="7" type="ORF">HOP12_05840</name>
</gene>
<proteinExistence type="predicted"/>
<dbReference type="InterPro" id="IPR017441">
    <property type="entry name" value="Protein_kinase_ATP_BS"/>
</dbReference>
<dbReference type="PROSITE" id="PS00107">
    <property type="entry name" value="PROTEIN_KINASE_ATP"/>
    <property type="match status" value="1"/>
</dbReference>
<evidence type="ECO:0000313" key="7">
    <source>
        <dbReference type="EMBL" id="NOT33678.1"/>
    </source>
</evidence>
<dbReference type="Gene3D" id="3.30.200.20">
    <property type="entry name" value="Phosphorylase Kinase, domain 1"/>
    <property type="match status" value="1"/>
</dbReference>
<organism evidence="7 8">
    <name type="scientific">Eiseniibacteriota bacterium</name>
    <dbReference type="NCBI Taxonomy" id="2212470"/>
    <lineage>
        <taxon>Bacteria</taxon>
        <taxon>Candidatus Eiseniibacteriota</taxon>
    </lineage>
</organism>
<dbReference type="PROSITE" id="PS00108">
    <property type="entry name" value="PROTEIN_KINASE_ST"/>
    <property type="match status" value="1"/>
</dbReference>
<dbReference type="GO" id="GO:0005524">
    <property type="term" value="F:ATP binding"/>
    <property type="evidence" value="ECO:0007669"/>
    <property type="project" value="UniProtKB-UniRule"/>
</dbReference>